<protein>
    <submittedName>
        <fullName evidence="1">Pentapeptide repeat-containing protein</fullName>
    </submittedName>
</protein>
<dbReference type="SUPFAM" id="SSF141571">
    <property type="entry name" value="Pentapeptide repeat-like"/>
    <property type="match status" value="1"/>
</dbReference>
<reference evidence="1" key="1">
    <citation type="submission" date="2021-05" db="EMBL/GenBank/DDBJ databases">
        <title>Whole genome sequence of Curtobacterium flaccumfaciens pv. flaccumfaciens strain CFBP 3417.</title>
        <authorList>
            <person name="Osdaghi E."/>
            <person name="Taghouti G."/>
            <person name="Portier P."/>
            <person name="Fazliarab A."/>
            <person name="Taghavi S.M."/>
            <person name="Briand M."/>
            <person name="Le-Saux M."/>
            <person name="Jacques M.-A."/>
        </authorList>
    </citation>
    <scope>NUCLEOTIDE SEQUENCE</scope>
    <source>
        <strain evidence="1">CFBP 3417</strain>
    </source>
</reference>
<organism evidence="1 2">
    <name type="scientific">Curtobacterium flaccumfaciens pv. flaccumfaciens</name>
    <dbReference type="NCBI Taxonomy" id="138532"/>
    <lineage>
        <taxon>Bacteria</taxon>
        <taxon>Bacillati</taxon>
        <taxon>Actinomycetota</taxon>
        <taxon>Actinomycetes</taxon>
        <taxon>Micrococcales</taxon>
        <taxon>Microbacteriaceae</taxon>
        <taxon>Curtobacterium</taxon>
    </lineage>
</organism>
<evidence type="ECO:0000313" key="2">
    <source>
        <dbReference type="Proteomes" id="UP000709437"/>
    </source>
</evidence>
<sequence length="221" mass="24100">MARSSGTDAPRITLTEPMNLEDWAPAPGDVLTGDRIEGKRIDVLDLTGERLPDLEIEECVIDTLRGDDADFRGLRVRDSIIDSLDAPILRASSSTWREVRVSGGRVGSAELYDSGLNGVEFVGMKFEFVNLRGSTITDVVFRDCVIDELDIADAKLLRVSFDGSSIRAAEGSNTRIDHVDLRGADLDRVERLEGFRGATVGADQLYTLAPLLAAQAGYRVD</sequence>
<accession>A0A9Q2W2C4</accession>
<dbReference type="EMBL" id="JAHEWX010000003">
    <property type="protein sequence ID" value="MBT1540995.1"/>
    <property type="molecule type" value="Genomic_DNA"/>
</dbReference>
<dbReference type="AlphaFoldDB" id="A0A9Q2W2C4"/>
<dbReference type="Gene3D" id="2.160.20.80">
    <property type="entry name" value="E3 ubiquitin-protein ligase SopA"/>
    <property type="match status" value="1"/>
</dbReference>
<dbReference type="RefSeq" id="WP_214562413.1">
    <property type="nucleotide sequence ID" value="NZ_JAHEWX010000003.1"/>
</dbReference>
<gene>
    <name evidence="1" type="ORF">KK103_04415</name>
</gene>
<dbReference type="Proteomes" id="UP000709437">
    <property type="component" value="Unassembled WGS sequence"/>
</dbReference>
<evidence type="ECO:0000313" key="1">
    <source>
        <dbReference type="EMBL" id="MBT1540995.1"/>
    </source>
</evidence>
<name>A0A9Q2W2C4_9MICO</name>
<proteinExistence type="predicted"/>
<comment type="caution">
    <text evidence="1">The sequence shown here is derived from an EMBL/GenBank/DDBJ whole genome shotgun (WGS) entry which is preliminary data.</text>
</comment>